<dbReference type="PANTHER" id="PTHR43709">
    <property type="entry name" value="ACONITATE ISOMERASE-RELATED"/>
    <property type="match status" value="1"/>
</dbReference>
<dbReference type="NCBIfam" id="NF033377">
    <property type="entry name" value="OMA_tautomer"/>
    <property type="match status" value="1"/>
</dbReference>
<dbReference type="STRING" id="1232683.ADIMK_4113"/>
<comment type="similarity">
    <text evidence="1">Belongs to the PrpF family.</text>
</comment>
<dbReference type="eggNOG" id="COG2828">
    <property type="taxonomic scope" value="Bacteria"/>
</dbReference>
<dbReference type="PANTHER" id="PTHR43709:SF3">
    <property type="entry name" value="ISOMERASE YBHH-RELATED"/>
    <property type="match status" value="1"/>
</dbReference>
<dbReference type="EMBL" id="JMQN01000063">
    <property type="protein sequence ID" value="KEA61656.1"/>
    <property type="molecule type" value="Genomic_DNA"/>
</dbReference>
<evidence type="ECO:0000256" key="2">
    <source>
        <dbReference type="ARBA" id="ARBA00023235"/>
    </source>
</evidence>
<evidence type="ECO:0000256" key="1">
    <source>
        <dbReference type="ARBA" id="ARBA00007673"/>
    </source>
</evidence>
<dbReference type="Gene3D" id="3.10.310.10">
    <property type="entry name" value="Diaminopimelate Epimerase, Chain A, domain 1"/>
    <property type="match status" value="2"/>
</dbReference>
<dbReference type="AlphaFoldDB" id="A0A081FT01"/>
<name>A0A081FT01_9GAMM</name>
<protein>
    <recommendedName>
        <fullName evidence="5">4-oxalomesaconate tautomerase</fullName>
    </recommendedName>
</protein>
<dbReference type="InterPro" id="IPR047687">
    <property type="entry name" value="OMA_tautomer-like"/>
</dbReference>
<dbReference type="InterPro" id="IPR007400">
    <property type="entry name" value="PrpF-like"/>
</dbReference>
<dbReference type="Pfam" id="PF04303">
    <property type="entry name" value="PrpF"/>
    <property type="match status" value="1"/>
</dbReference>
<organism evidence="3 4">
    <name type="scientific">Marinobacterium lacunae</name>
    <dbReference type="NCBI Taxonomy" id="1232683"/>
    <lineage>
        <taxon>Bacteria</taxon>
        <taxon>Pseudomonadati</taxon>
        <taxon>Pseudomonadota</taxon>
        <taxon>Gammaproteobacteria</taxon>
        <taxon>Oceanospirillales</taxon>
        <taxon>Oceanospirillaceae</taxon>
        <taxon>Marinobacterium</taxon>
    </lineage>
</organism>
<dbReference type="SUPFAM" id="SSF54506">
    <property type="entry name" value="Diaminopimelate epimerase-like"/>
    <property type="match status" value="2"/>
</dbReference>
<evidence type="ECO:0000313" key="4">
    <source>
        <dbReference type="Proteomes" id="UP000028252"/>
    </source>
</evidence>
<sequence length="325" mass="33733">MQVNGIGGGHTLTSKVAIVGPSQHPEADVDYLFAQVSVEELSVDIGPSCGNILSGVGPFAIEKGLVAAQDGETVVRVRNVNTDSLIHVVVKTPGGVVEYEGDTVIDGVPGSGAPVILNFLDVAGTKTGKLLPTGNVRDEFDGIEVSCVDAAVPMVLIPAKSLGKTGAESKAELDSDSELLARIEKIRREAALKMGLGDAAGKVIPKVALLSEPRNGGAITSRYFVPHNCHASHAVTGAICVAACIAVPGSVARDVAICPEGEQKSIRIEHPSGKIDVILEVEGQNADNLELKRAGLVRTARLLFSGQIHIPASVWAPDSTQPVEV</sequence>
<dbReference type="PATRIC" id="fig|1232683.4.peg.4044"/>
<dbReference type="GO" id="GO:0016853">
    <property type="term" value="F:isomerase activity"/>
    <property type="evidence" value="ECO:0007669"/>
    <property type="project" value="UniProtKB-KW"/>
</dbReference>
<evidence type="ECO:0008006" key="5">
    <source>
        <dbReference type="Google" id="ProtNLM"/>
    </source>
</evidence>
<reference evidence="3 4" key="1">
    <citation type="submission" date="2014-04" db="EMBL/GenBank/DDBJ databases">
        <title>Marinobacterium kochiensis sp. nov., isolated from sediment sample collected from Kochi backwaters in Kerala, India.</title>
        <authorList>
            <person name="Singh A."/>
            <person name="Pinnaka A.K."/>
        </authorList>
    </citation>
    <scope>NUCLEOTIDE SEQUENCE [LARGE SCALE GENOMIC DNA]</scope>
    <source>
        <strain evidence="3 4">AK27</strain>
    </source>
</reference>
<comment type="caution">
    <text evidence="3">The sequence shown here is derived from an EMBL/GenBank/DDBJ whole genome shotgun (WGS) entry which is preliminary data.</text>
</comment>
<keyword evidence="4" id="KW-1185">Reference proteome</keyword>
<accession>A0A081FT01</accession>
<gene>
    <name evidence="3" type="ORF">ADIMK_4113</name>
</gene>
<proteinExistence type="inferred from homology"/>
<keyword evidence="2" id="KW-0413">Isomerase</keyword>
<dbReference type="Proteomes" id="UP000028252">
    <property type="component" value="Unassembled WGS sequence"/>
</dbReference>
<evidence type="ECO:0000313" key="3">
    <source>
        <dbReference type="EMBL" id="KEA61656.1"/>
    </source>
</evidence>